<dbReference type="SMART" id="SM00100">
    <property type="entry name" value="cNMP"/>
    <property type="match status" value="1"/>
</dbReference>
<evidence type="ECO:0000259" key="5">
    <source>
        <dbReference type="PROSITE" id="PS51063"/>
    </source>
</evidence>
<dbReference type="PANTHER" id="PTHR24567:SF58">
    <property type="entry name" value="CYCLIC AMP-BINDING REGULATORY PROTEIN"/>
    <property type="match status" value="1"/>
</dbReference>
<dbReference type="PROSITE" id="PS51063">
    <property type="entry name" value="HTH_CRP_2"/>
    <property type="match status" value="1"/>
</dbReference>
<proteinExistence type="predicted"/>
<feature type="domain" description="Cyclic nucleotide-binding" evidence="4">
    <location>
        <begin position="13"/>
        <end position="136"/>
    </location>
</feature>
<dbReference type="SUPFAM" id="SSF46785">
    <property type="entry name" value="Winged helix' DNA-binding domain"/>
    <property type="match status" value="1"/>
</dbReference>
<dbReference type="SUPFAM" id="SSF51206">
    <property type="entry name" value="cAMP-binding domain-like"/>
    <property type="match status" value="1"/>
</dbReference>
<reference evidence="6 7" key="1">
    <citation type="submission" date="2018-08" db="EMBL/GenBank/DDBJ databases">
        <title>A genome reference for cultivated species of the human gut microbiota.</title>
        <authorList>
            <person name="Zou Y."/>
            <person name="Xue W."/>
            <person name="Luo G."/>
        </authorList>
    </citation>
    <scope>NUCLEOTIDE SEQUENCE [LARGE SCALE GENOMIC DNA]</scope>
    <source>
        <strain evidence="6 7">AF45-17</strain>
    </source>
</reference>
<dbReference type="InterPro" id="IPR000595">
    <property type="entry name" value="cNMP-bd_dom"/>
</dbReference>
<dbReference type="InterPro" id="IPR050397">
    <property type="entry name" value="Env_Response_Regulators"/>
</dbReference>
<dbReference type="InterPro" id="IPR018490">
    <property type="entry name" value="cNMP-bd_dom_sf"/>
</dbReference>
<sequence length="220" mass="24861">MREYFPVIKKSALFQGISEDDLDGMLTCLGARTASYSKNQTIFWEGEPASLIGVVLSGKVQIAKDDFFGNRNIISMMEPSQLFGEAFACAGIEKLPVTATAVTDSEILLLDCRRVITTCGNSCEFHNQIIANLLRIVAAKNIMLNQKIELTSKRTTKEKLMSYLLMQAKQNKSRIFAIPYDRQELADYLCVERSAMSAELSKLRREGRIDYHKNQFKILE</sequence>
<dbReference type="InterPro" id="IPR014710">
    <property type="entry name" value="RmlC-like_jellyroll"/>
</dbReference>
<organism evidence="6 7">
    <name type="scientific">Coprococcus catus</name>
    <dbReference type="NCBI Taxonomy" id="116085"/>
    <lineage>
        <taxon>Bacteria</taxon>
        <taxon>Bacillati</taxon>
        <taxon>Bacillota</taxon>
        <taxon>Clostridia</taxon>
        <taxon>Lachnospirales</taxon>
        <taxon>Lachnospiraceae</taxon>
        <taxon>Coprococcus</taxon>
    </lineage>
</organism>
<dbReference type="InterPro" id="IPR036390">
    <property type="entry name" value="WH_DNA-bd_sf"/>
</dbReference>
<dbReference type="Pfam" id="PF00027">
    <property type="entry name" value="cNMP_binding"/>
    <property type="match status" value="1"/>
</dbReference>
<dbReference type="Proteomes" id="UP000260773">
    <property type="component" value="Unassembled WGS sequence"/>
</dbReference>
<keyword evidence="1" id="KW-0805">Transcription regulation</keyword>
<keyword evidence="2" id="KW-0238">DNA-binding</keyword>
<dbReference type="AlphaFoldDB" id="A0A3E2TMB4"/>
<gene>
    <name evidence="6" type="ORF">DW070_10775</name>
</gene>
<evidence type="ECO:0000256" key="1">
    <source>
        <dbReference type="ARBA" id="ARBA00023015"/>
    </source>
</evidence>
<dbReference type="Pfam" id="PF13545">
    <property type="entry name" value="HTH_Crp_2"/>
    <property type="match status" value="1"/>
</dbReference>
<name>A0A3E2TMB4_9FIRM</name>
<evidence type="ECO:0000256" key="2">
    <source>
        <dbReference type="ARBA" id="ARBA00023125"/>
    </source>
</evidence>
<feature type="domain" description="HTH crp-type" evidence="5">
    <location>
        <begin position="154"/>
        <end position="220"/>
    </location>
</feature>
<dbReference type="InterPro" id="IPR012318">
    <property type="entry name" value="HTH_CRP"/>
</dbReference>
<dbReference type="GO" id="GO:0003700">
    <property type="term" value="F:DNA-binding transcription factor activity"/>
    <property type="evidence" value="ECO:0007669"/>
    <property type="project" value="TreeGrafter"/>
</dbReference>
<evidence type="ECO:0000259" key="4">
    <source>
        <dbReference type="PROSITE" id="PS50042"/>
    </source>
</evidence>
<dbReference type="GO" id="GO:0003677">
    <property type="term" value="F:DNA binding"/>
    <property type="evidence" value="ECO:0007669"/>
    <property type="project" value="UniProtKB-KW"/>
</dbReference>
<evidence type="ECO:0000313" key="7">
    <source>
        <dbReference type="Proteomes" id="UP000260773"/>
    </source>
</evidence>
<evidence type="ECO:0000256" key="3">
    <source>
        <dbReference type="ARBA" id="ARBA00023163"/>
    </source>
</evidence>
<dbReference type="PROSITE" id="PS50042">
    <property type="entry name" value="CNMP_BINDING_3"/>
    <property type="match status" value="1"/>
</dbReference>
<accession>A0A3E2TMB4</accession>
<dbReference type="Gene3D" id="2.60.120.10">
    <property type="entry name" value="Jelly Rolls"/>
    <property type="match status" value="1"/>
</dbReference>
<dbReference type="PANTHER" id="PTHR24567">
    <property type="entry name" value="CRP FAMILY TRANSCRIPTIONAL REGULATORY PROTEIN"/>
    <property type="match status" value="1"/>
</dbReference>
<comment type="caution">
    <text evidence="6">The sequence shown here is derived from an EMBL/GenBank/DDBJ whole genome shotgun (WGS) entry which is preliminary data.</text>
</comment>
<dbReference type="RefSeq" id="WP_015513264.1">
    <property type="nucleotide sequence ID" value="NZ_JAQDKA010000008.1"/>
</dbReference>
<keyword evidence="3" id="KW-0804">Transcription</keyword>
<evidence type="ECO:0000313" key="6">
    <source>
        <dbReference type="EMBL" id="RGB79000.1"/>
    </source>
</evidence>
<protein>
    <submittedName>
        <fullName evidence="6">Crp/Fnr family transcriptional regulator</fullName>
    </submittedName>
</protein>
<dbReference type="EMBL" id="QVEP01000026">
    <property type="protein sequence ID" value="RGB79000.1"/>
    <property type="molecule type" value="Genomic_DNA"/>
</dbReference>
<dbReference type="GO" id="GO:0005829">
    <property type="term" value="C:cytosol"/>
    <property type="evidence" value="ECO:0007669"/>
    <property type="project" value="TreeGrafter"/>
</dbReference>
<dbReference type="CDD" id="cd00038">
    <property type="entry name" value="CAP_ED"/>
    <property type="match status" value="1"/>
</dbReference>